<reference evidence="3" key="1">
    <citation type="submission" date="2015-01" db="EMBL/GenBank/DDBJ databases">
        <authorList>
            <person name="Andreevskaya M."/>
        </authorList>
    </citation>
    <scope>NUCLEOTIDE SEQUENCE [LARGE SCALE GENOMIC DNA]</scope>
    <source>
        <strain evidence="3">MKFS47</strain>
    </source>
</reference>
<organism evidence="2 3">
    <name type="scientific">Pseudolactococcus piscium MKFS47</name>
    <dbReference type="NCBI Taxonomy" id="297352"/>
    <lineage>
        <taxon>Bacteria</taxon>
        <taxon>Bacillati</taxon>
        <taxon>Bacillota</taxon>
        <taxon>Bacilli</taxon>
        <taxon>Lactobacillales</taxon>
        <taxon>Streptococcaceae</taxon>
        <taxon>Pseudolactococcus</taxon>
    </lineage>
</organism>
<feature type="transmembrane region" description="Helical" evidence="1">
    <location>
        <begin position="12"/>
        <end position="37"/>
    </location>
</feature>
<evidence type="ECO:0000256" key="1">
    <source>
        <dbReference type="SAM" id="Phobius"/>
    </source>
</evidence>
<dbReference type="EMBL" id="LN774769">
    <property type="protein sequence ID" value="CEN28178.1"/>
    <property type="molecule type" value="Genomic_DNA"/>
</dbReference>
<feature type="transmembrane region" description="Helical" evidence="1">
    <location>
        <begin position="90"/>
        <end position="111"/>
    </location>
</feature>
<accession>A0A0D6DW56</accession>
<name>A0A0D6DW56_9LACT</name>
<keyword evidence="1" id="KW-0812">Transmembrane</keyword>
<proteinExistence type="predicted"/>
<dbReference type="RefSeq" id="WP_047915360.1">
    <property type="nucleotide sequence ID" value="NZ_LN774769.1"/>
</dbReference>
<keyword evidence="1" id="KW-1133">Transmembrane helix</keyword>
<dbReference type="STRING" id="1364.LP2241_20542"/>
<gene>
    <name evidence="2" type="ORF">LACPI_0978</name>
</gene>
<evidence type="ECO:0000313" key="3">
    <source>
        <dbReference type="Proteomes" id="UP000033166"/>
    </source>
</evidence>
<protein>
    <submittedName>
        <fullName evidence="2">ABC transporter permease protein</fullName>
    </submittedName>
</protein>
<feature type="transmembrane region" description="Helical" evidence="1">
    <location>
        <begin position="49"/>
        <end position="70"/>
    </location>
</feature>
<dbReference type="Proteomes" id="UP000033166">
    <property type="component" value="Chromosome I"/>
</dbReference>
<dbReference type="KEGG" id="lpk:LACPI_0978"/>
<evidence type="ECO:0000313" key="2">
    <source>
        <dbReference type="EMBL" id="CEN28178.1"/>
    </source>
</evidence>
<dbReference type="HOGENOM" id="CLU_1179025_0_0_9"/>
<sequence length="235" mass="26880">MSRQLAPITKFLVFILTSIAAIISNDTRFLALLALLSMLTYLHPKVKPYIPFLGLIACHLIILYLINPSYAVSLYHYDISWIYDFTIQDVLYLLTIMLKDIIILNFLTYFISSSRPSEISASLAEIGLPYRLAYKIGQLFTVVPTYKKTVLKLKQAAAAQNKTVSKRTRLHFLLSANQHHALSSRHFGKKSHRTWYAIPVLSRLDYLVLLLALFSVIISISLIYINGSRLWNPFI</sequence>
<feature type="transmembrane region" description="Helical" evidence="1">
    <location>
        <begin position="206"/>
        <end position="225"/>
    </location>
</feature>
<keyword evidence="1" id="KW-0472">Membrane</keyword>
<dbReference type="AlphaFoldDB" id="A0A0D6DW56"/>